<reference evidence="1 2" key="1">
    <citation type="journal article" date="2016" name="Nat. Commun.">
        <title>Thousands of microbial genomes shed light on interconnected biogeochemical processes in an aquifer system.</title>
        <authorList>
            <person name="Anantharaman K."/>
            <person name="Brown C.T."/>
            <person name="Hug L.A."/>
            <person name="Sharon I."/>
            <person name="Castelle C.J."/>
            <person name="Probst A.J."/>
            <person name="Thomas B.C."/>
            <person name="Singh A."/>
            <person name="Wilkins M.J."/>
            <person name="Karaoz U."/>
            <person name="Brodie E.L."/>
            <person name="Williams K.H."/>
            <person name="Hubbard S.S."/>
            <person name="Banfield J.F."/>
        </authorList>
    </citation>
    <scope>NUCLEOTIDE SEQUENCE [LARGE SCALE GENOMIC DNA]</scope>
</reference>
<organism evidence="1 2">
    <name type="scientific">Candidatus Falkowbacteria bacterium RIFOXYC2_FULL_48_21</name>
    <dbReference type="NCBI Taxonomy" id="1798005"/>
    <lineage>
        <taxon>Bacteria</taxon>
        <taxon>Candidatus Falkowiibacteriota</taxon>
    </lineage>
</organism>
<dbReference type="AlphaFoldDB" id="A0A1F5TG54"/>
<evidence type="ECO:0000313" key="2">
    <source>
        <dbReference type="Proteomes" id="UP000178656"/>
    </source>
</evidence>
<comment type="caution">
    <text evidence="1">The sequence shown here is derived from an EMBL/GenBank/DDBJ whole genome shotgun (WGS) entry which is preliminary data.</text>
</comment>
<sequence>MAVLKLFRENQEEPPVLCRPVDFVDRALSGVFVVDEDGEQFVRFAGQFFSKYALSCSRLTWPIRAK</sequence>
<dbReference type="EMBL" id="MFGM01000013">
    <property type="protein sequence ID" value="OGF37884.1"/>
    <property type="molecule type" value="Genomic_DNA"/>
</dbReference>
<proteinExistence type="predicted"/>
<name>A0A1F5TG54_9BACT</name>
<accession>A0A1F5TG54</accession>
<dbReference type="Proteomes" id="UP000178656">
    <property type="component" value="Unassembled WGS sequence"/>
</dbReference>
<protein>
    <submittedName>
        <fullName evidence="1">Uncharacterized protein</fullName>
    </submittedName>
</protein>
<gene>
    <name evidence="1" type="ORF">A2482_02340</name>
</gene>
<evidence type="ECO:0000313" key="1">
    <source>
        <dbReference type="EMBL" id="OGF37884.1"/>
    </source>
</evidence>